<keyword evidence="2" id="KW-0677">Repeat</keyword>
<dbReference type="InterPro" id="IPR011992">
    <property type="entry name" value="EF-hand-dom_pair"/>
</dbReference>
<dbReference type="Proteomes" id="UP000626109">
    <property type="component" value="Unassembled WGS sequence"/>
</dbReference>
<organism evidence="5 6">
    <name type="scientific">Polarella glacialis</name>
    <name type="common">Dinoflagellate</name>
    <dbReference type="NCBI Taxonomy" id="89957"/>
    <lineage>
        <taxon>Eukaryota</taxon>
        <taxon>Sar</taxon>
        <taxon>Alveolata</taxon>
        <taxon>Dinophyceae</taxon>
        <taxon>Suessiales</taxon>
        <taxon>Suessiaceae</taxon>
        <taxon>Polarella</taxon>
    </lineage>
</organism>
<feature type="non-terminal residue" evidence="5">
    <location>
        <position position="1"/>
    </location>
</feature>
<dbReference type="PROSITE" id="PS50222">
    <property type="entry name" value="EF_HAND_2"/>
    <property type="match status" value="3"/>
</dbReference>
<evidence type="ECO:0000256" key="2">
    <source>
        <dbReference type="ARBA" id="ARBA00022737"/>
    </source>
</evidence>
<dbReference type="PANTHER" id="PTHR10827">
    <property type="entry name" value="RETICULOCALBIN"/>
    <property type="match status" value="1"/>
</dbReference>
<keyword evidence="1" id="KW-0479">Metal-binding</keyword>
<dbReference type="EMBL" id="CAJNNW010004003">
    <property type="protein sequence ID" value="CAE8645993.1"/>
    <property type="molecule type" value="Genomic_DNA"/>
</dbReference>
<dbReference type="SUPFAM" id="SSF47473">
    <property type="entry name" value="EF-hand"/>
    <property type="match status" value="1"/>
</dbReference>
<evidence type="ECO:0000256" key="3">
    <source>
        <dbReference type="ARBA" id="ARBA00022837"/>
    </source>
</evidence>
<evidence type="ECO:0000256" key="1">
    <source>
        <dbReference type="ARBA" id="ARBA00022723"/>
    </source>
</evidence>
<evidence type="ECO:0000313" key="6">
    <source>
        <dbReference type="Proteomes" id="UP000626109"/>
    </source>
</evidence>
<accession>A0A813I2P5</accession>
<dbReference type="GO" id="GO:0005509">
    <property type="term" value="F:calcium ion binding"/>
    <property type="evidence" value="ECO:0007669"/>
    <property type="project" value="InterPro"/>
</dbReference>
<dbReference type="Pfam" id="PF13499">
    <property type="entry name" value="EF-hand_7"/>
    <property type="match status" value="2"/>
</dbReference>
<protein>
    <recommendedName>
        <fullName evidence="4">EF-hand domain-containing protein</fullName>
    </recommendedName>
</protein>
<dbReference type="PROSITE" id="PS00018">
    <property type="entry name" value="EF_HAND_1"/>
    <property type="match status" value="2"/>
</dbReference>
<dbReference type="AlphaFoldDB" id="A0A813I2P5"/>
<dbReference type="SMART" id="SM00054">
    <property type="entry name" value="EFh"/>
    <property type="match status" value="3"/>
</dbReference>
<dbReference type="InterPro" id="IPR018247">
    <property type="entry name" value="EF_Hand_1_Ca_BS"/>
</dbReference>
<evidence type="ECO:0000259" key="4">
    <source>
        <dbReference type="PROSITE" id="PS50222"/>
    </source>
</evidence>
<sequence length="216" mass="23304">DVSVVVLPLDALVLDSGGPRPQAGRQKPRLDANRFMSAAKQMAAAVSTDAGQAELKALFDKLDTNADGKVSSQEWGNSVFENKDILAKFFGGSSSPEELALAFKRIDVDKSDNLTWAEFTAAARSVMVSDQMAAAMLNPEGKTAIKGLFDKIDQNGDIQITALEFAAALFSQSDIVKSYFGGMDLTLEDLSTAFQRIHKDRNGVLTWNEFESSTAS</sequence>
<comment type="caution">
    <text evidence="5">The sequence shown here is derived from an EMBL/GenBank/DDBJ whole genome shotgun (WGS) entry which is preliminary data.</text>
</comment>
<feature type="non-terminal residue" evidence="5">
    <location>
        <position position="216"/>
    </location>
</feature>
<feature type="domain" description="EF-hand" evidence="4">
    <location>
        <begin position="94"/>
        <end position="129"/>
    </location>
</feature>
<evidence type="ECO:0000313" key="5">
    <source>
        <dbReference type="EMBL" id="CAE8645993.1"/>
    </source>
</evidence>
<dbReference type="InterPro" id="IPR002048">
    <property type="entry name" value="EF_hand_dom"/>
</dbReference>
<dbReference type="Gene3D" id="1.10.238.10">
    <property type="entry name" value="EF-hand"/>
    <property type="match status" value="2"/>
</dbReference>
<keyword evidence="3" id="KW-0106">Calcium</keyword>
<proteinExistence type="predicted"/>
<reference evidence="5" key="1">
    <citation type="submission" date="2021-02" db="EMBL/GenBank/DDBJ databases">
        <authorList>
            <person name="Dougan E. K."/>
            <person name="Rhodes N."/>
            <person name="Thang M."/>
            <person name="Chan C."/>
        </authorList>
    </citation>
    <scope>NUCLEOTIDE SEQUENCE</scope>
</reference>
<feature type="domain" description="EF-hand" evidence="4">
    <location>
        <begin position="140"/>
        <end position="175"/>
    </location>
</feature>
<gene>
    <name evidence="5" type="ORF">PGLA2088_LOCUS4400</name>
</gene>
<name>A0A813I2P5_POLGL</name>
<dbReference type="PANTHER" id="PTHR10827:SF98">
    <property type="entry name" value="45 KDA CALCIUM-BINDING PROTEIN"/>
    <property type="match status" value="1"/>
</dbReference>
<feature type="domain" description="EF-hand" evidence="4">
    <location>
        <begin position="50"/>
        <end position="85"/>
    </location>
</feature>